<dbReference type="GO" id="GO:0051287">
    <property type="term" value="F:NAD binding"/>
    <property type="evidence" value="ECO:0007669"/>
    <property type="project" value="InterPro"/>
</dbReference>
<feature type="domain" description="D-isomer specific 2-hydroxyacid dehydrogenase NAD-binding" evidence="3">
    <location>
        <begin position="119"/>
        <end position="275"/>
    </location>
</feature>
<sequence>MELVIASGIGAEFDAQLRVRVPGTSIRAVIAQTPWDISPEATVVLVTPSPAWRDAPEAIPTSWGRVNMLMSMSAGMDMYPRWVLDVPVISCGRGFTSDVIAEYVLGAMLNHEKGFLRHRVRSSSAMETSWVGSLKGATLGIAGFGSIGGEVARRALAFGMNIRAYRRSDTALPDGIKAAASLRDLAGFSDHLVIAMPLTEETRKSIGRKVFQAAKPGLHLVNVSRGAILDLDALRRSLETGTVAAATLDVTDPEPLPEGHWAYGDERFIITPHMSWQGGAETEARKLDTLAENLRRIMDGREILNRFDACRGY</sequence>
<keyword evidence="2" id="KW-0520">NAD</keyword>
<evidence type="ECO:0000256" key="2">
    <source>
        <dbReference type="ARBA" id="ARBA00023027"/>
    </source>
</evidence>
<dbReference type="Pfam" id="PF02826">
    <property type="entry name" value="2-Hacid_dh_C"/>
    <property type="match status" value="1"/>
</dbReference>
<protein>
    <submittedName>
        <fullName evidence="4">Phosphoglycerate dehydrogenase</fullName>
    </submittedName>
</protein>
<dbReference type="AlphaFoldDB" id="A0A975ZQT5"/>
<dbReference type="PANTHER" id="PTHR43333">
    <property type="entry name" value="2-HACID_DH_C DOMAIN-CONTAINING PROTEIN"/>
    <property type="match status" value="1"/>
</dbReference>
<dbReference type="EMBL" id="FNYY01000028">
    <property type="protein sequence ID" value="SEK09049.1"/>
    <property type="molecule type" value="Genomic_DNA"/>
</dbReference>
<comment type="caution">
    <text evidence="4">The sequence shown here is derived from an EMBL/GenBank/DDBJ whole genome shotgun (WGS) entry which is preliminary data.</text>
</comment>
<keyword evidence="1" id="KW-0560">Oxidoreductase</keyword>
<dbReference type="InterPro" id="IPR006140">
    <property type="entry name" value="D-isomer_DH_NAD-bd"/>
</dbReference>
<evidence type="ECO:0000313" key="4">
    <source>
        <dbReference type="EMBL" id="SEK09049.1"/>
    </source>
</evidence>
<evidence type="ECO:0000259" key="3">
    <source>
        <dbReference type="Pfam" id="PF02826"/>
    </source>
</evidence>
<evidence type="ECO:0000313" key="5">
    <source>
        <dbReference type="Proteomes" id="UP000182932"/>
    </source>
</evidence>
<proteinExistence type="predicted"/>
<dbReference type="PANTHER" id="PTHR43333:SF1">
    <property type="entry name" value="D-ISOMER SPECIFIC 2-HYDROXYACID DEHYDROGENASE NAD-BINDING DOMAIN-CONTAINING PROTEIN"/>
    <property type="match status" value="1"/>
</dbReference>
<evidence type="ECO:0000256" key="1">
    <source>
        <dbReference type="ARBA" id="ARBA00023002"/>
    </source>
</evidence>
<keyword evidence="5" id="KW-1185">Reference proteome</keyword>
<gene>
    <name evidence="4" type="ORF">SAMN04487940_12827</name>
</gene>
<dbReference type="Proteomes" id="UP000182932">
    <property type="component" value="Unassembled WGS sequence"/>
</dbReference>
<reference evidence="4 5" key="1">
    <citation type="submission" date="2016-10" db="EMBL/GenBank/DDBJ databases">
        <authorList>
            <person name="Varghese N."/>
            <person name="Submissions S."/>
        </authorList>
    </citation>
    <scope>NUCLEOTIDE SEQUENCE [LARGE SCALE GENOMIC DNA]</scope>
    <source>
        <strain evidence="4 5">FF3</strain>
    </source>
</reference>
<dbReference type="InterPro" id="IPR036291">
    <property type="entry name" value="NAD(P)-bd_dom_sf"/>
</dbReference>
<dbReference type="GO" id="GO:0016491">
    <property type="term" value="F:oxidoreductase activity"/>
    <property type="evidence" value="ECO:0007669"/>
    <property type="project" value="UniProtKB-KW"/>
</dbReference>
<dbReference type="Gene3D" id="3.40.50.720">
    <property type="entry name" value="NAD(P)-binding Rossmann-like Domain"/>
    <property type="match status" value="2"/>
</dbReference>
<organism evidence="4 5">
    <name type="scientific">Marinovum algicola</name>
    <dbReference type="NCBI Taxonomy" id="42444"/>
    <lineage>
        <taxon>Bacteria</taxon>
        <taxon>Pseudomonadati</taxon>
        <taxon>Pseudomonadota</taxon>
        <taxon>Alphaproteobacteria</taxon>
        <taxon>Rhodobacterales</taxon>
        <taxon>Roseobacteraceae</taxon>
        <taxon>Marinovum</taxon>
    </lineage>
</organism>
<dbReference type="SUPFAM" id="SSF51735">
    <property type="entry name" value="NAD(P)-binding Rossmann-fold domains"/>
    <property type="match status" value="1"/>
</dbReference>
<accession>A0A975ZQT5</accession>
<name>A0A975ZQT5_9RHOB</name>